<gene>
    <name evidence="1" type="ORF">DI53_2496</name>
</gene>
<accession>A0A0B8T3M1</accession>
<dbReference type="Proteomes" id="UP000031802">
    <property type="component" value="Unassembled WGS sequence"/>
</dbReference>
<protein>
    <submittedName>
        <fullName evidence="1">Uncharacterized protein</fullName>
    </submittedName>
</protein>
<dbReference type="STRING" id="1229276.DI53_2496"/>
<reference evidence="1 2" key="2">
    <citation type="journal article" date="2015" name="PLoS ONE">
        <title>Whole-Genome Optical Mapping and Finished Genome Sequence of Sphingobacterium deserti sp. nov., a New Species Isolated from the Western Desert of China.</title>
        <authorList>
            <person name="Teng C."/>
            <person name="Zhou Z."/>
            <person name="Molnar I."/>
            <person name="Li X."/>
            <person name="Tang R."/>
            <person name="Chen M."/>
            <person name="Wang L."/>
            <person name="Su S."/>
            <person name="Zhang W."/>
            <person name="Lin M."/>
        </authorList>
    </citation>
    <scope>NUCLEOTIDE SEQUENCE [LARGE SCALE GENOMIC DNA]</scope>
    <source>
        <strain evidence="2">ACCC05744</strain>
    </source>
</reference>
<keyword evidence="2" id="KW-1185">Reference proteome</keyword>
<reference evidence="2" key="1">
    <citation type="submission" date="2014-04" db="EMBL/GenBank/DDBJ databases">
        <title>Whole-Genome optical mapping and complete genome sequence of Sphingobacterium deserti sp. nov., a new spaces isolated from desert in the west of China.</title>
        <authorList>
            <person name="Teng C."/>
            <person name="Zhou Z."/>
            <person name="Li X."/>
            <person name="Chen M."/>
            <person name="Lin M."/>
            <person name="Wang L."/>
            <person name="Su S."/>
            <person name="Zhang C."/>
            <person name="Zhang W."/>
        </authorList>
    </citation>
    <scope>NUCLEOTIDE SEQUENCE [LARGE SCALE GENOMIC DNA]</scope>
    <source>
        <strain evidence="2">ACCC05744</strain>
    </source>
</reference>
<dbReference type="eggNOG" id="ENOG5034BPF">
    <property type="taxonomic scope" value="Bacteria"/>
</dbReference>
<proteinExistence type="predicted"/>
<dbReference type="AlphaFoldDB" id="A0A0B8T3M1"/>
<name>A0A0B8T3M1_9SPHI</name>
<organism evidence="1 2">
    <name type="scientific">Sphingobacterium deserti</name>
    <dbReference type="NCBI Taxonomy" id="1229276"/>
    <lineage>
        <taxon>Bacteria</taxon>
        <taxon>Pseudomonadati</taxon>
        <taxon>Bacteroidota</taxon>
        <taxon>Sphingobacteriia</taxon>
        <taxon>Sphingobacteriales</taxon>
        <taxon>Sphingobacteriaceae</taxon>
        <taxon>Sphingobacterium</taxon>
    </lineage>
</organism>
<dbReference type="EMBL" id="JJMU01000043">
    <property type="protein sequence ID" value="KGE13703.1"/>
    <property type="molecule type" value="Genomic_DNA"/>
</dbReference>
<sequence>MKYNQELNDVTKNTLNKVRIVSLCLEEYSVALFVQKKYLEVVQREGLKSTFIIIVLLLVVIE</sequence>
<comment type="caution">
    <text evidence="1">The sequence shown here is derived from an EMBL/GenBank/DDBJ whole genome shotgun (WGS) entry which is preliminary data.</text>
</comment>
<evidence type="ECO:0000313" key="2">
    <source>
        <dbReference type="Proteomes" id="UP000031802"/>
    </source>
</evidence>
<evidence type="ECO:0000313" key="1">
    <source>
        <dbReference type="EMBL" id="KGE13703.1"/>
    </source>
</evidence>